<proteinExistence type="predicted"/>
<organism evidence="1 2">
    <name type="scientific">Elysia crispata</name>
    <name type="common">lettuce slug</name>
    <dbReference type="NCBI Taxonomy" id="231223"/>
    <lineage>
        <taxon>Eukaryota</taxon>
        <taxon>Metazoa</taxon>
        <taxon>Spiralia</taxon>
        <taxon>Lophotrochozoa</taxon>
        <taxon>Mollusca</taxon>
        <taxon>Gastropoda</taxon>
        <taxon>Heterobranchia</taxon>
        <taxon>Euthyneura</taxon>
        <taxon>Panpulmonata</taxon>
        <taxon>Sacoglossa</taxon>
        <taxon>Placobranchoidea</taxon>
        <taxon>Plakobranchidae</taxon>
        <taxon>Elysia</taxon>
    </lineage>
</organism>
<sequence length="109" mass="12250">MEGDRSSTRHMLSDQRKPEPLLQQGCVSLVCGSIKIFETSWININKDGKEQREQNTSPWYARSGYHTEIRVNSPAARNQLLASRVSGQSGHYLPHPRYHTGASCLPDAL</sequence>
<name>A0AAE1DA56_9GAST</name>
<protein>
    <submittedName>
        <fullName evidence="1">Uncharacterized protein</fullName>
    </submittedName>
</protein>
<reference evidence="1" key="1">
    <citation type="journal article" date="2023" name="G3 (Bethesda)">
        <title>A reference genome for the long-term kleptoplast-retaining sea slug Elysia crispata morphotype clarki.</title>
        <authorList>
            <person name="Eastman K.E."/>
            <person name="Pendleton A.L."/>
            <person name="Shaikh M.A."/>
            <person name="Suttiyut T."/>
            <person name="Ogas R."/>
            <person name="Tomko P."/>
            <person name="Gavelis G."/>
            <person name="Widhalm J.R."/>
            <person name="Wisecaver J.H."/>
        </authorList>
    </citation>
    <scope>NUCLEOTIDE SEQUENCE</scope>
    <source>
        <strain evidence="1">ECLA1</strain>
    </source>
</reference>
<evidence type="ECO:0000313" key="2">
    <source>
        <dbReference type="Proteomes" id="UP001283361"/>
    </source>
</evidence>
<accession>A0AAE1DA56</accession>
<dbReference type="Proteomes" id="UP001283361">
    <property type="component" value="Unassembled WGS sequence"/>
</dbReference>
<gene>
    <name evidence="1" type="ORF">RRG08_008135</name>
</gene>
<keyword evidence="2" id="KW-1185">Reference proteome</keyword>
<dbReference type="AlphaFoldDB" id="A0AAE1DA56"/>
<dbReference type="EMBL" id="JAWDGP010004625">
    <property type="protein sequence ID" value="KAK3762917.1"/>
    <property type="molecule type" value="Genomic_DNA"/>
</dbReference>
<comment type="caution">
    <text evidence="1">The sequence shown here is derived from an EMBL/GenBank/DDBJ whole genome shotgun (WGS) entry which is preliminary data.</text>
</comment>
<evidence type="ECO:0000313" key="1">
    <source>
        <dbReference type="EMBL" id="KAK3762917.1"/>
    </source>
</evidence>